<accession>A0AAV9H264</accession>
<dbReference type="InterPro" id="IPR001138">
    <property type="entry name" value="Zn2Cys6_DnaBD"/>
</dbReference>
<dbReference type="PANTHER" id="PTHR47657">
    <property type="entry name" value="STEROL REGULATORY ELEMENT-BINDING PROTEIN ECM22"/>
    <property type="match status" value="1"/>
</dbReference>
<dbReference type="SMART" id="SM00066">
    <property type="entry name" value="GAL4"/>
    <property type="match status" value="1"/>
</dbReference>
<comment type="caution">
    <text evidence="4">The sequence shown here is derived from an EMBL/GenBank/DDBJ whole genome shotgun (WGS) entry which is preliminary data.</text>
</comment>
<evidence type="ECO:0000259" key="3">
    <source>
        <dbReference type="PROSITE" id="PS50048"/>
    </source>
</evidence>
<proteinExistence type="predicted"/>
<feature type="compositionally biased region" description="Low complexity" evidence="2">
    <location>
        <begin position="24"/>
        <end position="38"/>
    </location>
</feature>
<keyword evidence="5" id="KW-1185">Reference proteome</keyword>
<dbReference type="PANTHER" id="PTHR47657:SF7">
    <property type="entry name" value="STEROL REGULATORY ELEMENT-BINDING PROTEIN ECM22"/>
    <property type="match status" value="1"/>
</dbReference>
<dbReference type="PROSITE" id="PS50048">
    <property type="entry name" value="ZN2_CY6_FUNGAL_2"/>
    <property type="match status" value="1"/>
</dbReference>
<dbReference type="GO" id="GO:0008270">
    <property type="term" value="F:zinc ion binding"/>
    <property type="evidence" value="ECO:0007669"/>
    <property type="project" value="InterPro"/>
</dbReference>
<feature type="domain" description="Zn(2)-C6 fungal-type" evidence="3">
    <location>
        <begin position="61"/>
        <end position="91"/>
    </location>
</feature>
<dbReference type="Pfam" id="PF00172">
    <property type="entry name" value="Zn_clus"/>
    <property type="match status" value="1"/>
</dbReference>
<feature type="region of interest" description="Disordered" evidence="2">
    <location>
        <begin position="1"/>
        <end position="59"/>
    </location>
</feature>
<gene>
    <name evidence="4" type="ORF">QBC34DRAFT_175722</name>
</gene>
<dbReference type="PROSITE" id="PS00463">
    <property type="entry name" value="ZN2_CY6_FUNGAL_1"/>
    <property type="match status" value="1"/>
</dbReference>
<feature type="compositionally biased region" description="Basic residues" evidence="2">
    <location>
        <begin position="45"/>
        <end position="59"/>
    </location>
</feature>
<evidence type="ECO:0000313" key="5">
    <source>
        <dbReference type="Proteomes" id="UP001321760"/>
    </source>
</evidence>
<dbReference type="Pfam" id="PF11951">
    <property type="entry name" value="Fungal_trans_2"/>
    <property type="match status" value="1"/>
</dbReference>
<evidence type="ECO:0000256" key="1">
    <source>
        <dbReference type="ARBA" id="ARBA00023242"/>
    </source>
</evidence>
<dbReference type="InterPro" id="IPR036864">
    <property type="entry name" value="Zn2-C6_fun-type_DNA-bd_sf"/>
</dbReference>
<dbReference type="AlphaFoldDB" id="A0AAV9H264"/>
<keyword evidence="1" id="KW-0539">Nucleus</keyword>
<reference evidence="4" key="1">
    <citation type="journal article" date="2023" name="Mol. Phylogenet. Evol.">
        <title>Genome-scale phylogeny and comparative genomics of the fungal order Sordariales.</title>
        <authorList>
            <person name="Hensen N."/>
            <person name="Bonometti L."/>
            <person name="Westerberg I."/>
            <person name="Brannstrom I.O."/>
            <person name="Guillou S."/>
            <person name="Cros-Aarteil S."/>
            <person name="Calhoun S."/>
            <person name="Haridas S."/>
            <person name="Kuo A."/>
            <person name="Mondo S."/>
            <person name="Pangilinan J."/>
            <person name="Riley R."/>
            <person name="LaButti K."/>
            <person name="Andreopoulos B."/>
            <person name="Lipzen A."/>
            <person name="Chen C."/>
            <person name="Yan M."/>
            <person name="Daum C."/>
            <person name="Ng V."/>
            <person name="Clum A."/>
            <person name="Steindorff A."/>
            <person name="Ohm R.A."/>
            <person name="Martin F."/>
            <person name="Silar P."/>
            <person name="Natvig D.O."/>
            <person name="Lalanne C."/>
            <person name="Gautier V."/>
            <person name="Ament-Velasquez S.L."/>
            <person name="Kruys A."/>
            <person name="Hutchinson M.I."/>
            <person name="Powell A.J."/>
            <person name="Barry K."/>
            <person name="Miller A.N."/>
            <person name="Grigoriev I.V."/>
            <person name="Debuchy R."/>
            <person name="Gladieux P."/>
            <person name="Hiltunen Thoren M."/>
            <person name="Johannesson H."/>
        </authorList>
    </citation>
    <scope>NUCLEOTIDE SEQUENCE</scope>
    <source>
        <strain evidence="4">PSN243</strain>
    </source>
</reference>
<dbReference type="InterPro" id="IPR052400">
    <property type="entry name" value="Zn2-C6_fungal_TF"/>
</dbReference>
<dbReference type="EMBL" id="MU865918">
    <property type="protein sequence ID" value="KAK4454025.1"/>
    <property type="molecule type" value="Genomic_DNA"/>
</dbReference>
<sequence>MDSTWDASDDSLSVEVIDSSRTASPNPSSDHTSSSTPSVQEETRVRRKPIPKKGHTKSRRGCLSCKRRKVKCQEDLPECSNCKRLGLRCVYPGFRPAAASAELTPVPAAPLRTAPATFTMEDLRYFHHFLATAYPPLPMQGDAVWKGVAALSHQYDYLVHSMLGLAASHLDLYTGNDAGNALTHRVKAIAALNESLNHPCASTAEGDARFGAIMALTFQASCMPEGMTEFLSMVRGCQVIATTGMLDFSKSLFQEFTEEGYSESIQRLIGRGGLALKDYQTRYFDEFFVSLRKLAPLCTSPLEIKVLAAAERVSKKVRMSAVDAFTECSQMYHMITSSTNAEFAPFLDPTNYPAQLLLIHFFFIEFAIGELCLGSLGERFGFKRRATLAWLNTLLDALPEEYRIYASWPIKYSGVLAAGLGSPFSLNHIDPDMPQFLAPRPVLSLT</sequence>
<dbReference type="GO" id="GO:0000981">
    <property type="term" value="F:DNA-binding transcription factor activity, RNA polymerase II-specific"/>
    <property type="evidence" value="ECO:0007669"/>
    <property type="project" value="InterPro"/>
</dbReference>
<dbReference type="SUPFAM" id="SSF57701">
    <property type="entry name" value="Zn2/Cys6 DNA-binding domain"/>
    <property type="match status" value="1"/>
</dbReference>
<dbReference type="InterPro" id="IPR021858">
    <property type="entry name" value="Fun_TF"/>
</dbReference>
<dbReference type="CDD" id="cd00067">
    <property type="entry name" value="GAL4"/>
    <property type="match status" value="1"/>
</dbReference>
<reference evidence="4" key="2">
    <citation type="submission" date="2023-05" db="EMBL/GenBank/DDBJ databases">
        <authorList>
            <consortium name="Lawrence Berkeley National Laboratory"/>
            <person name="Steindorff A."/>
            <person name="Hensen N."/>
            <person name="Bonometti L."/>
            <person name="Westerberg I."/>
            <person name="Brannstrom I.O."/>
            <person name="Guillou S."/>
            <person name="Cros-Aarteil S."/>
            <person name="Calhoun S."/>
            <person name="Haridas S."/>
            <person name="Kuo A."/>
            <person name="Mondo S."/>
            <person name="Pangilinan J."/>
            <person name="Riley R."/>
            <person name="Labutti K."/>
            <person name="Andreopoulos B."/>
            <person name="Lipzen A."/>
            <person name="Chen C."/>
            <person name="Yanf M."/>
            <person name="Daum C."/>
            <person name="Ng V."/>
            <person name="Clum A."/>
            <person name="Ohm R."/>
            <person name="Martin F."/>
            <person name="Silar P."/>
            <person name="Natvig D."/>
            <person name="Lalanne C."/>
            <person name="Gautier V."/>
            <person name="Ament-Velasquez S.L."/>
            <person name="Kruys A."/>
            <person name="Hutchinson M.I."/>
            <person name="Powell A.J."/>
            <person name="Barry K."/>
            <person name="Miller A.N."/>
            <person name="Grigoriev I.V."/>
            <person name="Debuchy R."/>
            <person name="Gladieux P."/>
            <person name="Thoren M.H."/>
            <person name="Johannesson H."/>
        </authorList>
    </citation>
    <scope>NUCLEOTIDE SEQUENCE</scope>
    <source>
        <strain evidence="4">PSN243</strain>
    </source>
</reference>
<dbReference type="Gene3D" id="4.10.240.10">
    <property type="entry name" value="Zn(2)-C6 fungal-type DNA-binding domain"/>
    <property type="match status" value="1"/>
</dbReference>
<protein>
    <recommendedName>
        <fullName evidence="3">Zn(2)-C6 fungal-type domain-containing protein</fullName>
    </recommendedName>
</protein>
<dbReference type="Proteomes" id="UP001321760">
    <property type="component" value="Unassembled WGS sequence"/>
</dbReference>
<organism evidence="4 5">
    <name type="scientific">Podospora aff. communis PSN243</name>
    <dbReference type="NCBI Taxonomy" id="3040156"/>
    <lineage>
        <taxon>Eukaryota</taxon>
        <taxon>Fungi</taxon>
        <taxon>Dikarya</taxon>
        <taxon>Ascomycota</taxon>
        <taxon>Pezizomycotina</taxon>
        <taxon>Sordariomycetes</taxon>
        <taxon>Sordariomycetidae</taxon>
        <taxon>Sordariales</taxon>
        <taxon>Podosporaceae</taxon>
        <taxon>Podospora</taxon>
    </lineage>
</organism>
<name>A0AAV9H264_9PEZI</name>
<evidence type="ECO:0000256" key="2">
    <source>
        <dbReference type="SAM" id="MobiDB-lite"/>
    </source>
</evidence>
<evidence type="ECO:0000313" key="4">
    <source>
        <dbReference type="EMBL" id="KAK4454025.1"/>
    </source>
</evidence>